<keyword evidence="7" id="KW-1185">Reference proteome</keyword>
<dbReference type="PANTHER" id="PTHR31973:SF187">
    <property type="entry name" value="MUTATOR TRANSPOSASE MUDRA PROTEIN"/>
    <property type="match status" value="1"/>
</dbReference>
<dbReference type="Pfam" id="PF04434">
    <property type="entry name" value="SWIM"/>
    <property type="match status" value="1"/>
</dbReference>
<evidence type="ECO:0000256" key="4">
    <source>
        <dbReference type="PROSITE-ProRule" id="PRU00325"/>
    </source>
</evidence>
<dbReference type="InterPro" id="IPR007527">
    <property type="entry name" value="Znf_SWIM"/>
</dbReference>
<keyword evidence="2 4" id="KW-0863">Zinc-finger</keyword>
<dbReference type="Proteomes" id="UP000734854">
    <property type="component" value="Unassembled WGS sequence"/>
</dbReference>
<evidence type="ECO:0000256" key="1">
    <source>
        <dbReference type="ARBA" id="ARBA00022723"/>
    </source>
</evidence>
<dbReference type="Pfam" id="PF03108">
    <property type="entry name" value="DBD_Tnp_Mut"/>
    <property type="match status" value="1"/>
</dbReference>
<dbReference type="InterPro" id="IPR000270">
    <property type="entry name" value="PB1_dom"/>
</dbReference>
<name>A0A8J5HC02_ZINOF</name>
<dbReference type="SMART" id="SM00575">
    <property type="entry name" value="ZnF_PMZ"/>
    <property type="match status" value="1"/>
</dbReference>
<dbReference type="Pfam" id="PF00564">
    <property type="entry name" value="PB1"/>
    <property type="match status" value="1"/>
</dbReference>
<dbReference type="InterPro" id="IPR018289">
    <property type="entry name" value="MULE_transposase_dom"/>
</dbReference>
<evidence type="ECO:0000313" key="7">
    <source>
        <dbReference type="Proteomes" id="UP000734854"/>
    </source>
</evidence>
<organism evidence="6 7">
    <name type="scientific">Zingiber officinale</name>
    <name type="common">Ginger</name>
    <name type="synonym">Amomum zingiber</name>
    <dbReference type="NCBI Taxonomy" id="94328"/>
    <lineage>
        <taxon>Eukaryota</taxon>
        <taxon>Viridiplantae</taxon>
        <taxon>Streptophyta</taxon>
        <taxon>Embryophyta</taxon>
        <taxon>Tracheophyta</taxon>
        <taxon>Spermatophyta</taxon>
        <taxon>Magnoliopsida</taxon>
        <taxon>Liliopsida</taxon>
        <taxon>Zingiberales</taxon>
        <taxon>Zingiberaceae</taxon>
        <taxon>Zingiber</taxon>
    </lineage>
</organism>
<keyword evidence="3" id="KW-0862">Zinc</keyword>
<accession>A0A8J5HC02</accession>
<reference evidence="6 7" key="1">
    <citation type="submission" date="2020-08" db="EMBL/GenBank/DDBJ databases">
        <title>Plant Genome Project.</title>
        <authorList>
            <person name="Zhang R.-G."/>
        </authorList>
    </citation>
    <scope>NUCLEOTIDE SEQUENCE [LARGE SCALE GENOMIC DNA]</scope>
    <source>
        <tissue evidence="6">Rhizome</tissue>
    </source>
</reference>
<protein>
    <recommendedName>
        <fullName evidence="5">SWIM-type domain-containing protein</fullName>
    </recommendedName>
</protein>
<dbReference type="PROSITE" id="PS50966">
    <property type="entry name" value="ZF_SWIM"/>
    <property type="match status" value="1"/>
</dbReference>
<feature type="domain" description="SWIM-type" evidence="5">
    <location>
        <begin position="628"/>
        <end position="660"/>
    </location>
</feature>
<evidence type="ECO:0000256" key="2">
    <source>
        <dbReference type="ARBA" id="ARBA00022771"/>
    </source>
</evidence>
<dbReference type="EMBL" id="JACMSC010000004">
    <property type="protein sequence ID" value="KAG6524736.1"/>
    <property type="molecule type" value="Genomic_DNA"/>
</dbReference>
<proteinExistence type="predicted"/>
<keyword evidence="1" id="KW-0479">Metal-binding</keyword>
<evidence type="ECO:0000259" key="5">
    <source>
        <dbReference type="PROSITE" id="PS50966"/>
    </source>
</evidence>
<dbReference type="AlphaFoldDB" id="A0A8J5HC02"/>
<dbReference type="PANTHER" id="PTHR31973">
    <property type="entry name" value="POLYPROTEIN, PUTATIVE-RELATED"/>
    <property type="match status" value="1"/>
</dbReference>
<sequence length="749" mass="86507">MANESGSCEWSGHKAYEIKGEWEQSPGAEQVFVQFLGEMESGSGSSNFSFLGSCKYKEDLYMISIFNGFSLMELFLNLGRKCEEIAPQNVILQYLAPHQNMYVTLNEDDDVRIMTHLYTSMRLTIINMRAVKKDDMGSHNLERFETEEETQTSNDDHLEVGLVRNSIDIWSHCIRGEGQIFKDAAEFRKCAKNYAVAMKRSFLYKKNDNKKVILVCSTSNCSWRIYASRHKADKLFGIRKCNLIHTCGDDNLRSRGHPKADAAWVSNIVMDRLRGEPSYRPCMMLKDIHRDYGVELNYNKVWKGKELAMHDIHGVEEGAYDRLRWYCSAIKETNPGSFVECEIDHCSNNFKRLFICFNACATGFINGYRPLVFLDGTHIKNKYKGCILVAVAKDANDDLFTLAYSVVDAENDDNWGWFCFQLKSALLSHRFIGFHEFTFFSDRHPGIIKAIQLVFPVSHHAYCLRHLVDNFVKQVMRSYPLHNKKYWSSVFKKVAYALSRQEFQEHINNIIRSMALAKDFIVSSCLESWANACFLGNRWGVMNNNIAESWNNWVKTARFLPIVPMVDHIRIQIMDMMHRRREATMGMVKRLSPSKENALAKTYAESRSLKLRKACGWSFEVVDGDKSFAVDLSVMTCSCRAWQVNRFPCKHACAAIESKSLSLYDFCDKYFKIELYRESYRGILNPIPTCHMYESNPEHPFVINAPDVRSQPGRRRTQRIPSQVEKRVTKCGRCHGRGHNRRSCKEAIN</sequence>
<dbReference type="InterPro" id="IPR004332">
    <property type="entry name" value="Transposase_MuDR"/>
</dbReference>
<dbReference type="InterPro" id="IPR006564">
    <property type="entry name" value="Znf_PMZ"/>
</dbReference>
<dbReference type="Pfam" id="PF10551">
    <property type="entry name" value="MULE"/>
    <property type="match status" value="1"/>
</dbReference>
<gene>
    <name evidence="6" type="ORF">ZIOFF_014674</name>
</gene>
<dbReference type="GO" id="GO:0008270">
    <property type="term" value="F:zinc ion binding"/>
    <property type="evidence" value="ECO:0007669"/>
    <property type="project" value="UniProtKB-KW"/>
</dbReference>
<comment type="caution">
    <text evidence="6">The sequence shown here is derived from an EMBL/GenBank/DDBJ whole genome shotgun (WGS) entry which is preliminary data.</text>
</comment>
<evidence type="ECO:0000313" key="6">
    <source>
        <dbReference type="EMBL" id="KAG6524736.1"/>
    </source>
</evidence>
<evidence type="ECO:0000256" key="3">
    <source>
        <dbReference type="ARBA" id="ARBA00022833"/>
    </source>
</evidence>